<dbReference type="STRING" id="1408157.A0A1J7JQI4"/>
<feature type="domain" description="ZZ-type" evidence="4">
    <location>
        <begin position="4"/>
        <end position="35"/>
    </location>
</feature>
<evidence type="ECO:0000313" key="6">
    <source>
        <dbReference type="Proteomes" id="UP000182658"/>
    </source>
</evidence>
<dbReference type="Gene3D" id="3.30.60.90">
    <property type="match status" value="1"/>
</dbReference>
<name>A0A1J7JQI4_9PEZI</name>
<dbReference type="InParanoid" id="A0A1J7JQI4"/>
<dbReference type="AlphaFoldDB" id="A0A1J7JQI4"/>
<dbReference type="EMBL" id="KV875093">
    <property type="protein sequence ID" value="OIW35665.1"/>
    <property type="molecule type" value="Genomic_DNA"/>
</dbReference>
<accession>A0A1J7JQI4</accession>
<gene>
    <name evidence="5" type="ORF">CONLIGDRAFT_710806</name>
</gene>
<organism evidence="5 6">
    <name type="scientific">Coniochaeta ligniaria NRRL 30616</name>
    <dbReference type="NCBI Taxonomy" id="1408157"/>
    <lineage>
        <taxon>Eukaryota</taxon>
        <taxon>Fungi</taxon>
        <taxon>Dikarya</taxon>
        <taxon>Ascomycota</taxon>
        <taxon>Pezizomycotina</taxon>
        <taxon>Sordariomycetes</taxon>
        <taxon>Sordariomycetidae</taxon>
        <taxon>Coniochaetales</taxon>
        <taxon>Coniochaetaceae</taxon>
        <taxon>Coniochaeta</taxon>
    </lineage>
</organism>
<reference evidence="5 6" key="1">
    <citation type="submission" date="2016-10" db="EMBL/GenBank/DDBJ databases">
        <title>Draft genome sequence of Coniochaeta ligniaria NRRL30616, a lignocellulolytic fungus for bioabatement of inhibitors in plant biomass hydrolysates.</title>
        <authorList>
            <consortium name="DOE Joint Genome Institute"/>
            <person name="Jimenez D.J."/>
            <person name="Hector R.E."/>
            <person name="Riley R."/>
            <person name="Sun H."/>
            <person name="Grigoriev I.V."/>
            <person name="Van Elsas J.D."/>
            <person name="Nichols N.N."/>
        </authorList>
    </citation>
    <scope>NUCLEOTIDE SEQUENCE [LARGE SCALE GENOMIC DNA]</scope>
    <source>
        <strain evidence="5 6">NRRL 30616</strain>
    </source>
</reference>
<proteinExistence type="predicted"/>
<dbReference type="GO" id="GO:0008270">
    <property type="term" value="F:zinc ion binding"/>
    <property type="evidence" value="ECO:0007669"/>
    <property type="project" value="UniProtKB-KW"/>
</dbReference>
<evidence type="ECO:0000313" key="5">
    <source>
        <dbReference type="EMBL" id="OIW35665.1"/>
    </source>
</evidence>
<evidence type="ECO:0000259" key="4">
    <source>
        <dbReference type="Pfam" id="PF00569"/>
    </source>
</evidence>
<dbReference type="OrthoDB" id="5145494at2759"/>
<keyword evidence="1" id="KW-0479">Metal-binding</keyword>
<dbReference type="Proteomes" id="UP000182658">
    <property type="component" value="Unassembled WGS sequence"/>
</dbReference>
<protein>
    <recommendedName>
        <fullName evidence="4">ZZ-type domain-containing protein</fullName>
    </recommendedName>
</protein>
<keyword evidence="6" id="KW-1185">Reference proteome</keyword>
<evidence type="ECO:0000256" key="2">
    <source>
        <dbReference type="ARBA" id="ARBA00022771"/>
    </source>
</evidence>
<keyword evidence="3" id="KW-0862">Zinc</keyword>
<sequence>MSLYFCDGCLDQIPPDRPRFHCQQCPSYDICAHCIAVRIIAKKLTGDPAKGHDNGHHSQLILKSGFGRQLGRPSTGVSAWTDFFHPGTWAATPCFVELTTAIFDSFDIAMTGLMVPEAYSALSEITGGQSPWTQALQAAVGPNPKQQADTALKRAYDIFTSIEYVVRPRLAENMAPEQTWLTPAASNISVEEKAPDSAPPNQMPCLTKVGFTELSRLEALSSPDTAWREFNTILRFKEPRIYLERREIPRHVLPSGPTPEMVAPFAAAVRNAQMRER</sequence>
<evidence type="ECO:0000256" key="1">
    <source>
        <dbReference type="ARBA" id="ARBA00022723"/>
    </source>
</evidence>
<dbReference type="CDD" id="cd02249">
    <property type="entry name" value="ZZ"/>
    <property type="match status" value="1"/>
</dbReference>
<dbReference type="Pfam" id="PF00569">
    <property type="entry name" value="ZZ"/>
    <property type="match status" value="1"/>
</dbReference>
<dbReference type="SUPFAM" id="SSF57850">
    <property type="entry name" value="RING/U-box"/>
    <property type="match status" value="1"/>
</dbReference>
<dbReference type="InterPro" id="IPR043145">
    <property type="entry name" value="Znf_ZZ_sf"/>
</dbReference>
<keyword evidence="2" id="KW-0863">Zinc-finger</keyword>
<evidence type="ECO:0000256" key="3">
    <source>
        <dbReference type="ARBA" id="ARBA00022833"/>
    </source>
</evidence>
<dbReference type="InterPro" id="IPR000433">
    <property type="entry name" value="Znf_ZZ"/>
</dbReference>